<reference evidence="1 2" key="1">
    <citation type="journal article" date="2010" name="J. Bacteriol.">
        <title>Genome sequence of Lentisphaera araneosa HTCC2155T, the type species of the order Lentisphaerales in the phylum Lentisphaerae.</title>
        <authorList>
            <person name="Thrash J.C."/>
            <person name="Cho J.C."/>
            <person name="Vergin K.L."/>
            <person name="Morris R.M."/>
            <person name="Giovannoni S.J."/>
        </authorList>
    </citation>
    <scope>NUCLEOTIDE SEQUENCE [LARGE SCALE GENOMIC DNA]</scope>
    <source>
        <strain evidence="1 2">HTCC2155</strain>
    </source>
</reference>
<dbReference type="Proteomes" id="UP000004947">
    <property type="component" value="Unassembled WGS sequence"/>
</dbReference>
<evidence type="ECO:0000313" key="1">
    <source>
        <dbReference type="EMBL" id="EDM25312.1"/>
    </source>
</evidence>
<name>A6DSQ9_9BACT</name>
<dbReference type="EMBL" id="ABCK01000032">
    <property type="protein sequence ID" value="EDM25312.1"/>
    <property type="molecule type" value="Genomic_DNA"/>
</dbReference>
<dbReference type="eggNOG" id="COG1718">
    <property type="taxonomic scope" value="Bacteria"/>
</dbReference>
<protein>
    <submittedName>
        <fullName evidence="1">Uncharacterized protein</fullName>
    </submittedName>
</protein>
<dbReference type="STRING" id="313628.LNTAR_03504"/>
<dbReference type="Pfam" id="PF06176">
    <property type="entry name" value="WaaY"/>
    <property type="match status" value="1"/>
</dbReference>
<dbReference type="OrthoDB" id="8532943at2"/>
<dbReference type="InterPro" id="IPR009330">
    <property type="entry name" value="LipoPS_heptP_kinase"/>
</dbReference>
<sequence length="448" mass="51149">MEKYFIESLALELLEEVRVLPGKRYVCSAQKSGQEVYVKFFYGKGSERYFNREKTGLELLANNNFLGPVLIESGTIEGSSLPLDWKVSTNASYLITEKVPGQSLLELWQSGSEKNALLKQLVAQLSEYHQAGILQGDTHFGNFMVHEDKIACLDGDGVRKSKSDQKQLENLALMCAQTGFYCPLTNKEIIEAYGKPISEERFSKTFHEMKNWRIEKLIAKVQRNCTAVNVRSKKMDTFYVNKKWDSSALQEFFKDPNQAVDEGTAKMLKEGNTCTVYQVKFNDEDLVVKRYNPRKGLKGKMDVLRAGRSKTCWSHSFAMRDNFLSTPESVGLLVRKEGVKRWDWLVTRMAEGDLLSDYVNDLEAAQRVLPTVQAFFDAMKQGRFSHGDCKATNFIVSPSGELQVIDLDSSIFHKCGTSFEKAYKKDKARFLKNWPEDIKKFFSENLVF</sequence>
<evidence type="ECO:0000313" key="2">
    <source>
        <dbReference type="Proteomes" id="UP000004947"/>
    </source>
</evidence>
<gene>
    <name evidence="1" type="ORF">LNTAR_03504</name>
</gene>
<organism evidence="1 2">
    <name type="scientific">Lentisphaera araneosa HTCC2155</name>
    <dbReference type="NCBI Taxonomy" id="313628"/>
    <lineage>
        <taxon>Bacteria</taxon>
        <taxon>Pseudomonadati</taxon>
        <taxon>Lentisphaerota</taxon>
        <taxon>Lentisphaeria</taxon>
        <taxon>Lentisphaerales</taxon>
        <taxon>Lentisphaeraceae</taxon>
        <taxon>Lentisphaera</taxon>
    </lineage>
</organism>
<dbReference type="AlphaFoldDB" id="A6DSQ9"/>
<dbReference type="SUPFAM" id="SSF56112">
    <property type="entry name" value="Protein kinase-like (PK-like)"/>
    <property type="match status" value="2"/>
</dbReference>
<accession>A6DSQ9</accession>
<comment type="caution">
    <text evidence="1">The sequence shown here is derived from an EMBL/GenBank/DDBJ whole genome shotgun (WGS) entry which is preliminary data.</text>
</comment>
<dbReference type="Gene3D" id="1.10.510.10">
    <property type="entry name" value="Transferase(Phosphotransferase) domain 1"/>
    <property type="match status" value="1"/>
</dbReference>
<keyword evidence="2" id="KW-1185">Reference proteome</keyword>
<dbReference type="RefSeq" id="WP_007280868.1">
    <property type="nucleotide sequence ID" value="NZ_ABCK01000032.1"/>
</dbReference>
<proteinExistence type="predicted"/>
<dbReference type="InterPro" id="IPR011009">
    <property type="entry name" value="Kinase-like_dom_sf"/>
</dbReference>